<feature type="domain" description="PAS" evidence="12">
    <location>
        <begin position="13"/>
        <end position="84"/>
    </location>
</feature>
<evidence type="ECO:0000259" key="12">
    <source>
        <dbReference type="PROSITE" id="PS50112"/>
    </source>
</evidence>
<evidence type="ECO:0000256" key="2">
    <source>
        <dbReference type="ARBA" id="ARBA00012438"/>
    </source>
</evidence>
<dbReference type="Pfam" id="PF00512">
    <property type="entry name" value="HisKA"/>
    <property type="match status" value="1"/>
</dbReference>
<dbReference type="OrthoDB" id="9806995at2"/>
<protein>
    <recommendedName>
        <fullName evidence="2">histidine kinase</fullName>
        <ecNumber evidence="2">2.7.13.3</ecNumber>
    </recommendedName>
</protein>
<dbReference type="GO" id="GO:0005524">
    <property type="term" value="F:ATP binding"/>
    <property type="evidence" value="ECO:0007669"/>
    <property type="project" value="UniProtKB-KW"/>
</dbReference>
<evidence type="ECO:0000313" key="14">
    <source>
        <dbReference type="EMBL" id="TNJ40416.1"/>
    </source>
</evidence>
<evidence type="ECO:0000259" key="11">
    <source>
        <dbReference type="PROSITE" id="PS50110"/>
    </source>
</evidence>
<dbReference type="SUPFAM" id="SSF52172">
    <property type="entry name" value="CheY-like"/>
    <property type="match status" value="1"/>
</dbReference>
<dbReference type="SMART" id="SM00388">
    <property type="entry name" value="HisKA"/>
    <property type="match status" value="1"/>
</dbReference>
<dbReference type="CDD" id="cd00130">
    <property type="entry name" value="PAS"/>
    <property type="match status" value="1"/>
</dbReference>
<dbReference type="PROSITE" id="PS50113">
    <property type="entry name" value="PAC"/>
    <property type="match status" value="1"/>
</dbReference>
<comment type="catalytic activity">
    <reaction evidence="1">
        <text>ATP + protein L-histidine = ADP + protein N-phospho-L-histidine.</text>
        <dbReference type="EC" id="2.7.13.3"/>
    </reaction>
</comment>
<dbReference type="GO" id="GO:0000155">
    <property type="term" value="F:phosphorelay sensor kinase activity"/>
    <property type="evidence" value="ECO:0007669"/>
    <property type="project" value="InterPro"/>
</dbReference>
<dbReference type="RefSeq" id="WP_139455886.1">
    <property type="nucleotide sequence ID" value="NZ_VDCH01000001.1"/>
</dbReference>
<dbReference type="InterPro" id="IPR004358">
    <property type="entry name" value="Sig_transdc_His_kin-like_C"/>
</dbReference>
<feature type="domain" description="PAC" evidence="13">
    <location>
        <begin position="94"/>
        <end position="146"/>
    </location>
</feature>
<dbReference type="PROSITE" id="PS50112">
    <property type="entry name" value="PAS"/>
    <property type="match status" value="1"/>
</dbReference>
<keyword evidence="7" id="KW-0067">ATP-binding</keyword>
<dbReference type="PROSITE" id="PS50110">
    <property type="entry name" value="RESPONSE_REGULATORY"/>
    <property type="match status" value="1"/>
</dbReference>
<sequence>MTQPHQRQKYSEKASLFKLILENAGDVLWIYDFRENRYTYASPSVHLLRGFNPDEVEQQTLYEALSPESAAKAEALVKQRIKDIESGDLSARFGVDEFEQFRKDGSTVMTEVMTTFIIDDTDEVTGIVGIARDISKRLEKEHSRKELEKKLYETQKYESINRVVCGVAHEINNTLMPVSGYAELLEELFQDNNESLEYCREICQSANKAARLIDKLIDYTGSQYLNLQYVDLNQAIVDIEQLLRSSIKENIIIKRIHDGSYPCVKIDLDKLRQIVFGLAFNAQDAMRDGGALIIDIKTVMLDKKLEIHQKIHEGSYAQLIISDTGTGIDPTIMPKIFEPFFTTKNFGMASGLGLSAIFGIVKQHNGNIEVKSTVSKGTSVSIVLPLHENHQMTSPAKDENKHFHKNENKTIMLVEDDEDVRNLLHEMLSLQEHTLLLASNPMQAFEIAKQHDGFIDLLITDIIMPGMNGKQLADKLKNQHPAMSFIFMSGYNNEIVKLPLKSHFIQKPFSFMDFIHVVQQSLEH</sequence>
<gene>
    <name evidence="14" type="ORF">FGF66_01305</name>
</gene>
<reference evidence="14 15" key="1">
    <citation type="submission" date="2019-05" db="EMBL/GenBank/DDBJ databases">
        <title>Draft Whole-Genome sequence of the green sulfur bacterium Chlorobaculum thiosulfatiphilum DSM 249.</title>
        <authorList>
            <person name="Meyer T.E."/>
            <person name="Kyndt J.A."/>
        </authorList>
    </citation>
    <scope>NUCLEOTIDE SEQUENCE [LARGE SCALE GENOMIC DNA]</scope>
    <source>
        <strain evidence="14 15">DSM 249</strain>
    </source>
</reference>
<evidence type="ECO:0000256" key="8">
    <source>
        <dbReference type="ARBA" id="ARBA00023012"/>
    </source>
</evidence>
<evidence type="ECO:0000259" key="13">
    <source>
        <dbReference type="PROSITE" id="PS50113"/>
    </source>
</evidence>
<dbReference type="InterPro" id="IPR011006">
    <property type="entry name" value="CheY-like_superfamily"/>
</dbReference>
<keyword evidence="6" id="KW-0418">Kinase</keyword>
<dbReference type="SUPFAM" id="SSF47384">
    <property type="entry name" value="Homodimeric domain of signal transducing histidine kinase"/>
    <property type="match status" value="1"/>
</dbReference>
<feature type="modified residue" description="4-aspartylphosphate" evidence="9">
    <location>
        <position position="461"/>
    </location>
</feature>
<dbReference type="PROSITE" id="PS50109">
    <property type="entry name" value="HIS_KIN"/>
    <property type="match status" value="1"/>
</dbReference>
<accession>A0A5C4SAF4</accession>
<dbReference type="SUPFAM" id="SSF55785">
    <property type="entry name" value="PYP-like sensor domain (PAS domain)"/>
    <property type="match status" value="1"/>
</dbReference>
<dbReference type="InterPro" id="IPR000014">
    <property type="entry name" value="PAS"/>
</dbReference>
<feature type="domain" description="Response regulatory" evidence="11">
    <location>
        <begin position="410"/>
        <end position="522"/>
    </location>
</feature>
<evidence type="ECO:0000313" key="15">
    <source>
        <dbReference type="Proteomes" id="UP000308271"/>
    </source>
</evidence>
<dbReference type="InterPro" id="IPR013767">
    <property type="entry name" value="PAS_fold"/>
</dbReference>
<dbReference type="Gene3D" id="3.30.450.20">
    <property type="entry name" value="PAS domain"/>
    <property type="match status" value="1"/>
</dbReference>
<dbReference type="GO" id="GO:0006355">
    <property type="term" value="P:regulation of DNA-templated transcription"/>
    <property type="evidence" value="ECO:0007669"/>
    <property type="project" value="InterPro"/>
</dbReference>
<dbReference type="Pfam" id="PF00989">
    <property type="entry name" value="PAS"/>
    <property type="match status" value="1"/>
</dbReference>
<dbReference type="SMART" id="SM00387">
    <property type="entry name" value="HATPase_c"/>
    <property type="match status" value="1"/>
</dbReference>
<dbReference type="InterPro" id="IPR036097">
    <property type="entry name" value="HisK_dim/P_sf"/>
</dbReference>
<dbReference type="Gene3D" id="3.40.50.2300">
    <property type="match status" value="1"/>
</dbReference>
<dbReference type="SUPFAM" id="SSF55874">
    <property type="entry name" value="ATPase domain of HSP90 chaperone/DNA topoisomerase II/histidine kinase"/>
    <property type="match status" value="1"/>
</dbReference>
<evidence type="ECO:0000256" key="9">
    <source>
        <dbReference type="PROSITE-ProRule" id="PRU00169"/>
    </source>
</evidence>
<keyword evidence="15" id="KW-1185">Reference proteome</keyword>
<evidence type="ECO:0000256" key="6">
    <source>
        <dbReference type="ARBA" id="ARBA00022777"/>
    </source>
</evidence>
<dbReference type="Gene3D" id="1.10.287.130">
    <property type="match status" value="1"/>
</dbReference>
<dbReference type="PANTHER" id="PTHR43065">
    <property type="entry name" value="SENSOR HISTIDINE KINASE"/>
    <property type="match status" value="1"/>
</dbReference>
<keyword evidence="5" id="KW-0547">Nucleotide-binding</keyword>
<dbReference type="InterPro" id="IPR005467">
    <property type="entry name" value="His_kinase_dom"/>
</dbReference>
<evidence type="ECO:0000256" key="1">
    <source>
        <dbReference type="ARBA" id="ARBA00000085"/>
    </source>
</evidence>
<evidence type="ECO:0000256" key="7">
    <source>
        <dbReference type="ARBA" id="ARBA00022840"/>
    </source>
</evidence>
<evidence type="ECO:0000256" key="5">
    <source>
        <dbReference type="ARBA" id="ARBA00022741"/>
    </source>
</evidence>
<evidence type="ECO:0000259" key="10">
    <source>
        <dbReference type="PROSITE" id="PS50109"/>
    </source>
</evidence>
<keyword evidence="3 9" id="KW-0597">Phosphoprotein</keyword>
<keyword evidence="8" id="KW-0902">Two-component regulatory system</keyword>
<dbReference type="EC" id="2.7.13.3" evidence="2"/>
<dbReference type="InterPro" id="IPR003661">
    <property type="entry name" value="HisK_dim/P_dom"/>
</dbReference>
<dbReference type="SMART" id="SM00448">
    <property type="entry name" value="REC"/>
    <property type="match status" value="1"/>
</dbReference>
<dbReference type="InterPro" id="IPR036890">
    <property type="entry name" value="HATPase_C_sf"/>
</dbReference>
<evidence type="ECO:0000256" key="4">
    <source>
        <dbReference type="ARBA" id="ARBA00022679"/>
    </source>
</evidence>
<comment type="caution">
    <text evidence="14">The sequence shown here is derived from an EMBL/GenBank/DDBJ whole genome shotgun (WGS) entry which is preliminary data.</text>
</comment>
<feature type="domain" description="Histidine kinase" evidence="10">
    <location>
        <begin position="166"/>
        <end position="388"/>
    </location>
</feature>
<dbReference type="Pfam" id="PF00072">
    <property type="entry name" value="Response_reg"/>
    <property type="match status" value="1"/>
</dbReference>
<dbReference type="AlphaFoldDB" id="A0A5C4SAF4"/>
<keyword evidence="4" id="KW-0808">Transferase</keyword>
<dbReference type="Proteomes" id="UP000308271">
    <property type="component" value="Unassembled WGS sequence"/>
</dbReference>
<dbReference type="InterPro" id="IPR001789">
    <property type="entry name" value="Sig_transdc_resp-reg_receiver"/>
</dbReference>
<dbReference type="InterPro" id="IPR035965">
    <property type="entry name" value="PAS-like_dom_sf"/>
</dbReference>
<dbReference type="EMBL" id="VDCH01000001">
    <property type="protein sequence ID" value="TNJ40416.1"/>
    <property type="molecule type" value="Genomic_DNA"/>
</dbReference>
<dbReference type="Pfam" id="PF02518">
    <property type="entry name" value="HATPase_c"/>
    <property type="match status" value="1"/>
</dbReference>
<evidence type="ECO:0000256" key="3">
    <source>
        <dbReference type="ARBA" id="ARBA00022553"/>
    </source>
</evidence>
<organism evidence="14 15">
    <name type="scientific">Chlorobaculum thiosulfatiphilum</name>
    <name type="common">Chlorobium limicola f.sp. thiosulfatophilum</name>
    <dbReference type="NCBI Taxonomy" id="115852"/>
    <lineage>
        <taxon>Bacteria</taxon>
        <taxon>Pseudomonadati</taxon>
        <taxon>Chlorobiota</taxon>
        <taxon>Chlorobiia</taxon>
        <taxon>Chlorobiales</taxon>
        <taxon>Chlorobiaceae</taxon>
        <taxon>Chlorobaculum</taxon>
    </lineage>
</organism>
<dbReference type="InterPro" id="IPR003594">
    <property type="entry name" value="HATPase_dom"/>
</dbReference>
<dbReference type="InterPro" id="IPR000700">
    <property type="entry name" value="PAS-assoc_C"/>
</dbReference>
<dbReference type="Gene3D" id="3.30.565.10">
    <property type="entry name" value="Histidine kinase-like ATPase, C-terminal domain"/>
    <property type="match status" value="1"/>
</dbReference>
<dbReference type="PANTHER" id="PTHR43065:SF42">
    <property type="entry name" value="TWO-COMPONENT SENSOR PPRA"/>
    <property type="match status" value="1"/>
</dbReference>
<dbReference type="PRINTS" id="PR00344">
    <property type="entry name" value="BCTRLSENSOR"/>
</dbReference>
<dbReference type="SMART" id="SM00091">
    <property type="entry name" value="PAS"/>
    <property type="match status" value="2"/>
</dbReference>
<dbReference type="NCBIfam" id="TIGR00229">
    <property type="entry name" value="sensory_box"/>
    <property type="match status" value="1"/>
</dbReference>
<name>A0A5C4SAF4_CHLTI</name>
<dbReference type="CDD" id="cd00082">
    <property type="entry name" value="HisKA"/>
    <property type="match status" value="1"/>
</dbReference>
<proteinExistence type="predicted"/>